<evidence type="ECO:0000256" key="2">
    <source>
        <dbReference type="SAM" id="MobiDB-lite"/>
    </source>
</evidence>
<dbReference type="InterPro" id="IPR002104">
    <property type="entry name" value="Integrase_catalytic"/>
</dbReference>
<dbReference type="InterPro" id="IPR013762">
    <property type="entry name" value="Integrase-like_cat_sf"/>
</dbReference>
<dbReference type="PROSITE" id="PS51898">
    <property type="entry name" value="TYR_RECOMBINASE"/>
    <property type="match status" value="1"/>
</dbReference>
<dbReference type="GO" id="GO:0006310">
    <property type="term" value="P:DNA recombination"/>
    <property type="evidence" value="ECO:0007669"/>
    <property type="project" value="UniProtKB-KW"/>
</dbReference>
<evidence type="ECO:0000313" key="4">
    <source>
        <dbReference type="EMBL" id="VVM07595.1"/>
    </source>
</evidence>
<reference evidence="4 5" key="1">
    <citation type="submission" date="2019-09" db="EMBL/GenBank/DDBJ databases">
        <authorList>
            <person name="Cremers G."/>
        </authorList>
    </citation>
    <scope>NUCLEOTIDE SEQUENCE [LARGE SCALE GENOMIC DNA]</scope>
    <source>
        <strain evidence="4">4A</strain>
    </source>
</reference>
<organism evidence="4 5">
    <name type="scientific">Methylacidimicrobium tartarophylax</name>
    <dbReference type="NCBI Taxonomy" id="1041768"/>
    <lineage>
        <taxon>Bacteria</taxon>
        <taxon>Pseudomonadati</taxon>
        <taxon>Verrucomicrobiota</taxon>
        <taxon>Methylacidimicrobium</taxon>
    </lineage>
</organism>
<protein>
    <submittedName>
        <fullName evidence="4">Tyrosine recombinase XerS</fullName>
    </submittedName>
</protein>
<dbReference type="OrthoDB" id="197284at2"/>
<keyword evidence="5" id="KW-1185">Reference proteome</keyword>
<dbReference type="Pfam" id="PF00589">
    <property type="entry name" value="Phage_integrase"/>
    <property type="match status" value="1"/>
</dbReference>
<dbReference type="InterPro" id="IPR050090">
    <property type="entry name" value="Tyrosine_recombinase_XerCD"/>
</dbReference>
<feature type="region of interest" description="Disordered" evidence="2">
    <location>
        <begin position="1"/>
        <end position="20"/>
    </location>
</feature>
<proteinExistence type="predicted"/>
<gene>
    <name evidence="4" type="primary">xerS</name>
    <name evidence="4" type="ORF">MAMT_01821</name>
</gene>
<dbReference type="InterPro" id="IPR011010">
    <property type="entry name" value="DNA_brk_join_enz"/>
</dbReference>
<evidence type="ECO:0000256" key="1">
    <source>
        <dbReference type="ARBA" id="ARBA00023172"/>
    </source>
</evidence>
<dbReference type="EMBL" id="CABFVA020000101">
    <property type="protein sequence ID" value="VVM07595.1"/>
    <property type="molecule type" value="Genomic_DNA"/>
</dbReference>
<feature type="domain" description="Tyr recombinase" evidence="3">
    <location>
        <begin position="212"/>
        <end position="373"/>
    </location>
</feature>
<evidence type="ECO:0000313" key="5">
    <source>
        <dbReference type="Proteomes" id="UP000334923"/>
    </source>
</evidence>
<dbReference type="Proteomes" id="UP000334923">
    <property type="component" value="Unassembled WGS sequence"/>
</dbReference>
<accession>A0A5E6MEQ3</accession>
<name>A0A5E6MEQ3_9BACT</name>
<evidence type="ECO:0000259" key="3">
    <source>
        <dbReference type="PROSITE" id="PS51898"/>
    </source>
</evidence>
<dbReference type="SUPFAM" id="SSF56349">
    <property type="entry name" value="DNA breaking-rejoining enzymes"/>
    <property type="match status" value="1"/>
</dbReference>
<dbReference type="PANTHER" id="PTHR30349">
    <property type="entry name" value="PHAGE INTEGRASE-RELATED"/>
    <property type="match status" value="1"/>
</dbReference>
<dbReference type="Gene3D" id="1.10.443.10">
    <property type="entry name" value="Intergrase catalytic core"/>
    <property type="match status" value="1"/>
</dbReference>
<sequence length="392" mass="43483">MRATKPPRLKKLDPPVLADPKNPNSQAYSYMVVWNAGGKRARKFFASWRDADAFHRSLRQRARVAGDGALSLQPGDAEALSEAKRLIEPYGGNLLDVAREWAERKKRELASVPVKEASSSFLKAKEADCARPRYLKALQGELSRFSTAFAGRKVATITSKELSDWIGGLPVGGLRRRGVRTMLGTFFAYCSHQGWCPKGIIEDVPTLRVKPSKTEVFTPDEASALLEAASNVAPEMVPYLALGLFCGLRTAELDRLDWKDVNCKEVRIEADVAKTASRRVVPILENAAAWIAPYRRKSGPVRPKNTRRTLIRICKAAGVTWRPNAMRHSFASYRLAQCNDAPRVSLELGHMSPAIVFRHYRALVNEEDAKRYFAICPPAASSNVIPIAAGQR</sequence>
<dbReference type="GO" id="GO:0003677">
    <property type="term" value="F:DNA binding"/>
    <property type="evidence" value="ECO:0007669"/>
    <property type="project" value="InterPro"/>
</dbReference>
<dbReference type="AlphaFoldDB" id="A0A5E6MEQ3"/>
<dbReference type="RefSeq" id="WP_142660661.1">
    <property type="nucleotide sequence ID" value="NZ_CABFVA020000101.1"/>
</dbReference>
<keyword evidence="1" id="KW-0233">DNA recombination</keyword>
<dbReference type="GO" id="GO:0015074">
    <property type="term" value="P:DNA integration"/>
    <property type="evidence" value="ECO:0007669"/>
    <property type="project" value="InterPro"/>
</dbReference>